<dbReference type="AlphaFoldDB" id="A3VE97"/>
<dbReference type="PANTHER" id="PTHR12631">
    <property type="entry name" value="ALPHA-L-IDURONIDASE"/>
    <property type="match status" value="1"/>
</dbReference>
<feature type="chain" id="PRO_5002661705" description="Asl1-like glycosyl hydrolase catalytic domain-containing protein" evidence="1">
    <location>
        <begin position="20"/>
        <end position="544"/>
    </location>
</feature>
<evidence type="ECO:0000256" key="1">
    <source>
        <dbReference type="SAM" id="SignalP"/>
    </source>
</evidence>
<organism evidence="2 3">
    <name type="scientific">Maritimibacter alkaliphilus HTCC2654</name>
    <dbReference type="NCBI Taxonomy" id="314271"/>
    <lineage>
        <taxon>Bacteria</taxon>
        <taxon>Pseudomonadati</taxon>
        <taxon>Pseudomonadota</taxon>
        <taxon>Alphaproteobacteria</taxon>
        <taxon>Rhodobacterales</taxon>
        <taxon>Roseobacteraceae</taxon>
        <taxon>Maritimibacter</taxon>
    </lineage>
</organism>
<dbReference type="STRING" id="314271.RB2654_09204"/>
<dbReference type="SUPFAM" id="SSF51445">
    <property type="entry name" value="(Trans)glycosidases"/>
    <property type="match status" value="1"/>
</dbReference>
<proteinExistence type="predicted"/>
<dbReference type="HOGENOM" id="CLU_500379_0_0_5"/>
<name>A3VE97_9RHOB</name>
<sequence length="544" mass="57703">MKLVFPVLAAALTALPLWAQENVGPRLGAASSFGQTWDRRMLDAADRFGIHDLRDELYWKDIETGGQIAYPTIRHSYPALLAARGMTMTVIMNNGHPAFQGGVTPYTPEGVEAFARFSARMPQDFPAITSVEVGNEMNSDTFTSGPMRAADLAGRAAIYATLIEETYKAVKAADPQVRVLGGAAHSIPIAWFRALSDAGAAEWMDAVVIHPYTTPPEQLPRQIALLRQLPGFGALPIEATEFGDPIGATAAATLVKYYCAMAVSGVTRAVWYPLNTRGDGLEPLVGTDYSLTDVGAAFTILQARAEGVPVRDVSPDPFTYACAFGSDLIVIWGAPRDIEVDAELTLLGPDGRETDRRTLSRDVPLIVSGDGVAVSPGGNLRLGPQTVIADSYDQFDHDGAGDGFRPFVRFKDGDAPFAFRPGQETGGVPWVPYLASARDGGIRMNAEFIVPTVAGAVGHRYVAEADGAVVLDISLAPDATSDGVVLSVLVNDAELARQVVTGGIDTQIGPFDMATGDELEILVASGASDAGDAASYRFTLSRAP</sequence>
<dbReference type="Proteomes" id="UP000002931">
    <property type="component" value="Unassembled WGS sequence"/>
</dbReference>
<keyword evidence="1" id="KW-0732">Signal</keyword>
<dbReference type="GO" id="GO:0004553">
    <property type="term" value="F:hydrolase activity, hydrolyzing O-glycosyl compounds"/>
    <property type="evidence" value="ECO:0007669"/>
    <property type="project" value="TreeGrafter"/>
</dbReference>
<keyword evidence="3" id="KW-1185">Reference proteome</keyword>
<accession>A3VE97</accession>
<gene>
    <name evidence="2" type="ORF">RB2654_09204</name>
</gene>
<reference evidence="2 3" key="1">
    <citation type="journal article" date="2010" name="J. Bacteriol.">
        <title>Genome sequences of Pelagibaca bermudensis HTCC2601T and Maritimibacter alkaliphilus HTCC2654T, the type strains of two marine Roseobacter genera.</title>
        <authorList>
            <person name="Thrash J.C."/>
            <person name="Cho J.C."/>
            <person name="Ferriera S."/>
            <person name="Johnson J."/>
            <person name="Vergin K.L."/>
            <person name="Giovannoni S.J."/>
        </authorList>
    </citation>
    <scope>NUCLEOTIDE SEQUENCE [LARGE SCALE GENOMIC DNA]</scope>
    <source>
        <strain evidence="2 3">HTCC2654</strain>
    </source>
</reference>
<dbReference type="RefSeq" id="WP_008330773.1">
    <property type="nucleotide sequence ID" value="NZ_CH902578.1"/>
</dbReference>
<dbReference type="eggNOG" id="COG3664">
    <property type="taxonomic scope" value="Bacteria"/>
</dbReference>
<dbReference type="EMBL" id="AAMT01000005">
    <property type="protein sequence ID" value="EAQ13235.1"/>
    <property type="molecule type" value="Genomic_DNA"/>
</dbReference>
<comment type="caution">
    <text evidence="2">The sequence shown here is derived from an EMBL/GenBank/DDBJ whole genome shotgun (WGS) entry which is preliminary data.</text>
</comment>
<dbReference type="PANTHER" id="PTHR12631:SF10">
    <property type="entry name" value="BETA-XYLOSIDASE-LIKE PROTEIN-RELATED"/>
    <property type="match status" value="1"/>
</dbReference>
<feature type="signal peptide" evidence="1">
    <location>
        <begin position="1"/>
        <end position="19"/>
    </location>
</feature>
<dbReference type="OrthoDB" id="9776971at2"/>
<evidence type="ECO:0008006" key="4">
    <source>
        <dbReference type="Google" id="ProtNLM"/>
    </source>
</evidence>
<dbReference type="InterPro" id="IPR017853">
    <property type="entry name" value="GH"/>
</dbReference>
<evidence type="ECO:0000313" key="3">
    <source>
        <dbReference type="Proteomes" id="UP000002931"/>
    </source>
</evidence>
<protein>
    <recommendedName>
        <fullName evidence="4">Asl1-like glycosyl hydrolase catalytic domain-containing protein</fullName>
    </recommendedName>
</protein>
<evidence type="ECO:0000313" key="2">
    <source>
        <dbReference type="EMBL" id="EAQ13235.1"/>
    </source>
</evidence>
<dbReference type="Gene3D" id="3.20.20.80">
    <property type="entry name" value="Glycosidases"/>
    <property type="match status" value="1"/>
</dbReference>
<dbReference type="InterPro" id="IPR051923">
    <property type="entry name" value="Glycosyl_Hydrolase_39"/>
</dbReference>